<sequence length="200" mass="22634">MHGFSQRLYSLGELAGRPIVTAALAFALYILGDIMKLSADQLDVLNRSPHLSLTNYLDLRHFARSAFINREPHGDRSHLPDDLARKIFEQEFPEIRIRLMVSHLDLYLEHDRIESEGEFRANVAIFSIPLCVTLAFSWSPFCAAALLFSMILLVNGLRTLVDANQIIVQAIISGIVTSRYYEEEKRRDQAGEGESGRDNT</sequence>
<dbReference type="Proteomes" id="UP001348369">
    <property type="component" value="Chromosome"/>
</dbReference>
<reference evidence="1" key="1">
    <citation type="submission" date="2022-10" db="EMBL/GenBank/DDBJ databases">
        <title>The complete genomes of actinobacterial strains from the NBC collection.</title>
        <authorList>
            <person name="Joergensen T.S."/>
            <person name="Alvarez Arevalo M."/>
            <person name="Sterndorff E.B."/>
            <person name="Faurdal D."/>
            <person name="Vuksanovic O."/>
            <person name="Mourched A.-S."/>
            <person name="Charusanti P."/>
            <person name="Shaw S."/>
            <person name="Blin K."/>
            <person name="Weber T."/>
        </authorList>
    </citation>
    <scope>NUCLEOTIDE SEQUENCE</scope>
    <source>
        <strain evidence="1">NBC 01771</strain>
    </source>
</reference>
<dbReference type="EMBL" id="CP109109">
    <property type="protein sequence ID" value="WSC00791.1"/>
    <property type="molecule type" value="Genomic_DNA"/>
</dbReference>
<evidence type="ECO:0000313" key="2">
    <source>
        <dbReference type="Proteomes" id="UP001348369"/>
    </source>
</evidence>
<protein>
    <submittedName>
        <fullName evidence="1">Uncharacterized protein</fullName>
    </submittedName>
</protein>
<name>A0ACD4ZQT8_9ACTN</name>
<proteinExistence type="predicted"/>
<organism evidence="1 2">
    <name type="scientific">Streptomyces scopuliridis</name>
    <dbReference type="NCBI Taxonomy" id="452529"/>
    <lineage>
        <taxon>Bacteria</taxon>
        <taxon>Bacillati</taxon>
        <taxon>Actinomycetota</taxon>
        <taxon>Actinomycetes</taxon>
        <taxon>Kitasatosporales</taxon>
        <taxon>Streptomycetaceae</taxon>
        <taxon>Streptomyces</taxon>
    </lineage>
</organism>
<gene>
    <name evidence="1" type="ORF">OG835_29795</name>
</gene>
<keyword evidence="2" id="KW-1185">Reference proteome</keyword>
<accession>A0ACD4ZQT8</accession>
<evidence type="ECO:0000313" key="1">
    <source>
        <dbReference type="EMBL" id="WSC00791.1"/>
    </source>
</evidence>